<dbReference type="EMBL" id="BMAW01020616">
    <property type="protein sequence ID" value="GFT69069.1"/>
    <property type="molecule type" value="Genomic_DNA"/>
</dbReference>
<dbReference type="OrthoDB" id="6432555at2759"/>
<sequence>MNVDVVHGSIAAPLRVKRDDAQVPEKLMVPPFLFLPSQYRIPFAKGSSETGTFFTRSSATVQGRRHRNCQVSVSVHYHLTEESVRPNKKMCRDCWYKKERKKFF</sequence>
<accession>A0A8X6U1L4</accession>
<dbReference type="Proteomes" id="UP000887013">
    <property type="component" value="Unassembled WGS sequence"/>
</dbReference>
<name>A0A8X6U1L4_NEPPI</name>
<comment type="caution">
    <text evidence="1">The sequence shown here is derived from an EMBL/GenBank/DDBJ whole genome shotgun (WGS) entry which is preliminary data.</text>
</comment>
<gene>
    <name evidence="1" type="ORF">NPIL_614141</name>
</gene>
<organism evidence="1 2">
    <name type="scientific">Nephila pilipes</name>
    <name type="common">Giant wood spider</name>
    <name type="synonym">Nephila maculata</name>
    <dbReference type="NCBI Taxonomy" id="299642"/>
    <lineage>
        <taxon>Eukaryota</taxon>
        <taxon>Metazoa</taxon>
        <taxon>Ecdysozoa</taxon>
        <taxon>Arthropoda</taxon>
        <taxon>Chelicerata</taxon>
        <taxon>Arachnida</taxon>
        <taxon>Araneae</taxon>
        <taxon>Araneomorphae</taxon>
        <taxon>Entelegynae</taxon>
        <taxon>Araneoidea</taxon>
        <taxon>Nephilidae</taxon>
        <taxon>Nephila</taxon>
    </lineage>
</organism>
<dbReference type="AlphaFoldDB" id="A0A8X6U1L4"/>
<proteinExistence type="predicted"/>
<evidence type="ECO:0000313" key="2">
    <source>
        <dbReference type="Proteomes" id="UP000887013"/>
    </source>
</evidence>
<protein>
    <submittedName>
        <fullName evidence="1">Uncharacterized protein</fullName>
    </submittedName>
</protein>
<reference evidence="1" key="1">
    <citation type="submission" date="2020-08" db="EMBL/GenBank/DDBJ databases">
        <title>Multicomponent nature underlies the extraordinary mechanical properties of spider dragline silk.</title>
        <authorList>
            <person name="Kono N."/>
            <person name="Nakamura H."/>
            <person name="Mori M."/>
            <person name="Yoshida Y."/>
            <person name="Ohtoshi R."/>
            <person name="Malay A.D."/>
            <person name="Moran D.A.P."/>
            <person name="Tomita M."/>
            <person name="Numata K."/>
            <person name="Arakawa K."/>
        </authorList>
    </citation>
    <scope>NUCLEOTIDE SEQUENCE</scope>
</reference>
<keyword evidence="2" id="KW-1185">Reference proteome</keyword>
<evidence type="ECO:0000313" key="1">
    <source>
        <dbReference type="EMBL" id="GFT69069.1"/>
    </source>
</evidence>